<dbReference type="Pfam" id="PF02321">
    <property type="entry name" value="OEP"/>
    <property type="match status" value="1"/>
</dbReference>
<evidence type="ECO:0000313" key="5">
    <source>
        <dbReference type="Proteomes" id="UP001528850"/>
    </source>
</evidence>
<keyword evidence="5" id="KW-1185">Reference proteome</keyword>
<evidence type="ECO:0000256" key="1">
    <source>
        <dbReference type="ARBA" id="ARBA00007613"/>
    </source>
</evidence>
<dbReference type="Proteomes" id="UP001528850">
    <property type="component" value="Unassembled WGS sequence"/>
</dbReference>
<dbReference type="PANTHER" id="PTHR30203:SF24">
    <property type="entry name" value="BLR4935 PROTEIN"/>
    <property type="match status" value="1"/>
</dbReference>
<protein>
    <submittedName>
        <fullName evidence="4">TolC family protein</fullName>
    </submittedName>
</protein>
<feature type="region of interest" description="Disordered" evidence="2">
    <location>
        <begin position="262"/>
        <end position="281"/>
    </location>
</feature>
<dbReference type="Gene3D" id="1.20.1600.10">
    <property type="entry name" value="Outer membrane efflux proteins (OEP)"/>
    <property type="match status" value="1"/>
</dbReference>
<evidence type="ECO:0000256" key="3">
    <source>
        <dbReference type="SAM" id="SignalP"/>
    </source>
</evidence>
<name>A0ABT6B8Y8_9GAMM</name>
<dbReference type="InterPro" id="IPR003423">
    <property type="entry name" value="OMP_efflux"/>
</dbReference>
<reference evidence="4 5" key="1">
    <citation type="journal article" date="2024" name="Curr. Microbiol.">
        <title>Luteibacter sahnii sp. nov., A Novel Yellow-Colored Xanthomonadin Pigment Producing Probiotic Bacterium from Healthy Rice Seed Microbiome.</title>
        <authorList>
            <person name="Jaiswal G."/>
            <person name="Rana R."/>
            <person name="Nayak P.K."/>
            <person name="Chouhan R."/>
            <person name="Gandhi S.G."/>
            <person name="Patel H.K."/>
            <person name="Patil P.B."/>
        </authorList>
    </citation>
    <scope>NUCLEOTIDE SEQUENCE [LARGE SCALE GENOMIC DNA]</scope>
    <source>
        <strain evidence="4 5">PPL201</strain>
    </source>
</reference>
<proteinExistence type="inferred from homology"/>
<keyword evidence="3" id="KW-0732">Signal</keyword>
<accession>A0ABT6B8Y8</accession>
<dbReference type="PANTHER" id="PTHR30203">
    <property type="entry name" value="OUTER MEMBRANE CATION EFFLUX PROTEIN"/>
    <property type="match status" value="1"/>
</dbReference>
<organism evidence="4 5">
    <name type="scientific">Luteibacter sahnii</name>
    <dbReference type="NCBI Taxonomy" id="3021977"/>
    <lineage>
        <taxon>Bacteria</taxon>
        <taxon>Pseudomonadati</taxon>
        <taxon>Pseudomonadota</taxon>
        <taxon>Gammaproteobacteria</taxon>
        <taxon>Lysobacterales</taxon>
        <taxon>Rhodanobacteraceae</taxon>
        <taxon>Luteibacter</taxon>
    </lineage>
</organism>
<comment type="caution">
    <text evidence="4">The sequence shown here is derived from an EMBL/GenBank/DDBJ whole genome shotgun (WGS) entry which is preliminary data.</text>
</comment>
<comment type="similarity">
    <text evidence="1">Belongs to the outer membrane factor (OMF) (TC 1.B.17) family.</text>
</comment>
<evidence type="ECO:0000313" key="4">
    <source>
        <dbReference type="EMBL" id="MDF4024527.1"/>
    </source>
</evidence>
<evidence type="ECO:0000256" key="2">
    <source>
        <dbReference type="SAM" id="MobiDB-lite"/>
    </source>
</evidence>
<dbReference type="SUPFAM" id="SSF56954">
    <property type="entry name" value="Outer membrane efflux proteins (OEP)"/>
    <property type="match status" value="1"/>
</dbReference>
<dbReference type="EMBL" id="JARJJS010000001">
    <property type="protein sequence ID" value="MDF4024527.1"/>
    <property type="molecule type" value="Genomic_DNA"/>
</dbReference>
<sequence length="424" mass="45741">MFVLRAAPKGVVCVLLAVSSIASPAMGQTNSLPTPPPALRAAIQDLWQKSPRIQAADARLRAAQERAKAAGRPVYTPSVQLDGENADVDRRTVGASLTLDVFDKRDARVTESDAEVRAREAASMLERRDVALEWLKAWSTTALARRQSALGRRRVALMRQFDRLAEQRFNVGDISRPERDLAGLALGEAQVQQSTLDAQELAARSALATLGGNPDGPLPELPRALPPMAGAVSPVPTIERPERRQAKAEQDRADAAVTVADRNRRPDPTLSLTGGQVRSGPRTDRVIGISVSIPIPNLASGRDQVSAARADADAAFASLRAAELRSDAVFKQTGMTYEAMRAASAGFRQGRAGAFDERADLLDRLWRSGEISTSDYLVQLKQSLDTALSSIALESQTWQAWFDFLAASGRLTEWVDGTSKDASP</sequence>
<dbReference type="InterPro" id="IPR010131">
    <property type="entry name" value="MdtP/NodT-like"/>
</dbReference>
<gene>
    <name evidence="4" type="ORF">P3W24_06090</name>
</gene>
<feature type="signal peptide" evidence="3">
    <location>
        <begin position="1"/>
        <end position="27"/>
    </location>
</feature>
<feature type="chain" id="PRO_5046743661" evidence="3">
    <location>
        <begin position="28"/>
        <end position="424"/>
    </location>
</feature>